<evidence type="ECO:0000259" key="10">
    <source>
        <dbReference type="Pfam" id="PF00662"/>
    </source>
</evidence>
<comment type="subcellular location">
    <subcellularLocation>
        <location evidence="1">Cell membrane</location>
        <topology evidence="1">Multi-pass membrane protein</topology>
    </subcellularLocation>
    <subcellularLocation>
        <location evidence="7">Membrane</location>
        <topology evidence="7">Multi-pass membrane protein</topology>
    </subcellularLocation>
</comment>
<feature type="transmembrane region" description="Helical" evidence="8">
    <location>
        <begin position="6"/>
        <end position="22"/>
    </location>
</feature>
<feature type="transmembrane region" description="Helical" evidence="8">
    <location>
        <begin position="131"/>
        <end position="149"/>
    </location>
</feature>
<evidence type="ECO:0000256" key="6">
    <source>
        <dbReference type="ARBA" id="ARBA00023136"/>
    </source>
</evidence>
<feature type="transmembrane region" description="Helical" evidence="8">
    <location>
        <begin position="367"/>
        <end position="390"/>
    </location>
</feature>
<feature type="transmembrane region" description="Helical" evidence="8">
    <location>
        <begin position="303"/>
        <end position="330"/>
    </location>
</feature>
<dbReference type="Pfam" id="PF00361">
    <property type="entry name" value="Proton_antipo_M"/>
    <property type="match status" value="1"/>
</dbReference>
<feature type="transmembrane region" description="Helical" evidence="8">
    <location>
        <begin position="402"/>
        <end position="422"/>
    </location>
</feature>
<evidence type="ECO:0000256" key="4">
    <source>
        <dbReference type="ARBA" id="ARBA00022692"/>
    </source>
</evidence>
<organism evidence="11 12">
    <name type="scientific">Mariniphaga anaerophila</name>
    <dbReference type="NCBI Taxonomy" id="1484053"/>
    <lineage>
        <taxon>Bacteria</taxon>
        <taxon>Pseudomonadati</taxon>
        <taxon>Bacteroidota</taxon>
        <taxon>Bacteroidia</taxon>
        <taxon>Marinilabiliales</taxon>
        <taxon>Prolixibacteraceae</taxon>
        <taxon>Mariniphaga</taxon>
    </lineage>
</organism>
<feature type="transmembrane region" description="Helical" evidence="8">
    <location>
        <begin position="239"/>
        <end position="263"/>
    </location>
</feature>
<dbReference type="RefSeq" id="WP_073002586.1">
    <property type="nucleotide sequence ID" value="NZ_FQUM01000006.1"/>
</dbReference>
<dbReference type="InterPro" id="IPR001750">
    <property type="entry name" value="ND/Mrp_TM"/>
</dbReference>
<feature type="domain" description="NADH:quinone oxidoreductase/Mrp antiporter transmembrane" evidence="9">
    <location>
        <begin position="126"/>
        <end position="417"/>
    </location>
</feature>
<keyword evidence="3" id="KW-1003">Cell membrane</keyword>
<evidence type="ECO:0000313" key="12">
    <source>
        <dbReference type="Proteomes" id="UP000184164"/>
    </source>
</evidence>
<evidence type="ECO:0000256" key="8">
    <source>
        <dbReference type="SAM" id="Phobius"/>
    </source>
</evidence>
<comment type="similarity">
    <text evidence="2">Belongs to the CPA3 antiporters (TC 2.A.63) subunit D family.</text>
</comment>
<evidence type="ECO:0000259" key="9">
    <source>
        <dbReference type="Pfam" id="PF00361"/>
    </source>
</evidence>
<feature type="transmembrane region" description="Helical" evidence="8">
    <location>
        <begin position="29"/>
        <end position="48"/>
    </location>
</feature>
<name>A0A1M5CZS6_9BACT</name>
<dbReference type="GO" id="GO:0005886">
    <property type="term" value="C:plasma membrane"/>
    <property type="evidence" value="ECO:0007669"/>
    <property type="project" value="UniProtKB-SubCell"/>
</dbReference>
<keyword evidence="4 7" id="KW-0812">Transmembrane</keyword>
<dbReference type="OrthoDB" id="9811718at2"/>
<feature type="transmembrane region" description="Helical" evidence="8">
    <location>
        <begin position="161"/>
        <end position="181"/>
    </location>
</feature>
<evidence type="ECO:0000256" key="2">
    <source>
        <dbReference type="ARBA" id="ARBA00005346"/>
    </source>
</evidence>
<feature type="transmembrane region" description="Helical" evidence="8">
    <location>
        <begin position="108"/>
        <end position="125"/>
    </location>
</feature>
<keyword evidence="12" id="KW-1185">Reference proteome</keyword>
<accession>A0A1M5CZS6</accession>
<feature type="transmembrane region" description="Helical" evidence="8">
    <location>
        <begin position="201"/>
        <end position="227"/>
    </location>
</feature>
<evidence type="ECO:0000256" key="3">
    <source>
        <dbReference type="ARBA" id="ARBA00022475"/>
    </source>
</evidence>
<evidence type="ECO:0000256" key="1">
    <source>
        <dbReference type="ARBA" id="ARBA00004651"/>
    </source>
</evidence>
<keyword evidence="5 8" id="KW-1133">Transmembrane helix</keyword>
<dbReference type="AlphaFoldDB" id="A0A1M5CZS6"/>
<evidence type="ECO:0000313" key="11">
    <source>
        <dbReference type="EMBL" id="SHF60219.1"/>
    </source>
</evidence>
<feature type="transmembrane region" description="Helical" evidence="8">
    <location>
        <begin position="269"/>
        <end position="291"/>
    </location>
</feature>
<dbReference type="PANTHER" id="PTHR42703:SF1">
    <property type="entry name" value="NA(+)_H(+) ANTIPORTER SUBUNIT D1"/>
    <property type="match status" value="1"/>
</dbReference>
<protein>
    <submittedName>
        <fullName evidence="11">Multisubunit sodium/proton antiporter, MrpD subunit</fullName>
    </submittedName>
</protein>
<dbReference type="InterPro" id="IPR001516">
    <property type="entry name" value="Proton_antipo_N"/>
</dbReference>
<keyword evidence="6 8" id="KW-0472">Membrane</keyword>
<dbReference type="PRINTS" id="PR01434">
    <property type="entry name" value="NADHDHGNASE5"/>
</dbReference>
<dbReference type="Pfam" id="PF00662">
    <property type="entry name" value="Proton_antipo_N"/>
    <property type="match status" value="1"/>
</dbReference>
<feature type="transmembrane region" description="Helical" evidence="8">
    <location>
        <begin position="451"/>
        <end position="472"/>
    </location>
</feature>
<dbReference type="STRING" id="1484053.SAMN05444274_106334"/>
<evidence type="ECO:0000256" key="7">
    <source>
        <dbReference type="RuleBase" id="RU000320"/>
    </source>
</evidence>
<dbReference type="InterPro" id="IPR050586">
    <property type="entry name" value="CPA3_Na-H_Antiporter_D"/>
</dbReference>
<proteinExistence type="inferred from homology"/>
<sequence>MITFVALPILLPFIFIISLLVFRSDRLAGWLGVFGSGLLILLSGYLFILVQKHGVIALQMGGWEAPFGITLVVDFLSAIMLVVAALIVFSIAIYALRFLPKTIRLNRFFIFFFGLTMGLNGAFVTGDVFNLFVWFEVMLMSSFVLITLGRTKEQLEGGIKYMSLNLIGSLLFLAGVGLLYGKTGTLNMAHLAEILKNDNQAILMNTSAVLFFVAFGIKAAVFPLYFWLPASYHTPNITISSLFAGLLTKVGVYTFIRFFTLFFVHDQQFWHQLLLITAGFTMVAGGMAAAAHYETRRILSYHIISQIGYMIMGLGIFTPLAIAGAIFFTIHNMIAKTNTFLVAGMIAKARGTFELKEVGGLFKQSPFLAILFMVPAFALAGVPPISGFFAKFILIKAGLENGNYVITAVAILTGMLTLYSMIKIWNEAFLKAQPANEYASTPFKKLKFAEYFPSVLLGATSILMGLFAAYLFDFTMNAANQLIDPSLYIETVLKG</sequence>
<feature type="domain" description="NADH-Ubiquinone oxidoreductase (complex I) chain 5 N-terminal" evidence="10">
    <location>
        <begin position="67"/>
        <end position="109"/>
    </location>
</feature>
<reference evidence="11 12" key="1">
    <citation type="submission" date="2016-11" db="EMBL/GenBank/DDBJ databases">
        <authorList>
            <person name="Jaros S."/>
            <person name="Januszkiewicz K."/>
            <person name="Wedrychowicz H."/>
        </authorList>
    </citation>
    <scope>NUCLEOTIDE SEQUENCE [LARGE SCALE GENOMIC DNA]</scope>
    <source>
        <strain evidence="11 12">DSM 26910</strain>
    </source>
</reference>
<dbReference type="PANTHER" id="PTHR42703">
    <property type="entry name" value="NADH DEHYDROGENASE"/>
    <property type="match status" value="1"/>
</dbReference>
<feature type="transmembrane region" description="Helical" evidence="8">
    <location>
        <begin position="68"/>
        <end position="96"/>
    </location>
</feature>
<dbReference type="EMBL" id="FQUM01000006">
    <property type="protein sequence ID" value="SHF60219.1"/>
    <property type="molecule type" value="Genomic_DNA"/>
</dbReference>
<gene>
    <name evidence="11" type="ORF">SAMN05444274_106334</name>
</gene>
<dbReference type="Proteomes" id="UP000184164">
    <property type="component" value="Unassembled WGS sequence"/>
</dbReference>
<evidence type="ECO:0000256" key="5">
    <source>
        <dbReference type="ARBA" id="ARBA00022989"/>
    </source>
</evidence>